<dbReference type="Gene3D" id="3.40.50.1820">
    <property type="entry name" value="alpha/beta hydrolase"/>
    <property type="match status" value="1"/>
</dbReference>
<sequence length="432" mass="47999">MRKWLWLAVILVLIGCTNESESTNETDPLDDLLGVWHGQIEVPNMPLNIQLTFEHDEQDQIVGFIDIPAQGISRYPLSSLEHDEGQVRFQMDVPGQFIEFVSDLPSDGKLTGDFKQQGHTFDFALEEGELMTQSEANEEVDWLSVETEVGTLKGELEQPSEATNETVALIIPGSGPTDRNGNGSGVESDSLKLLAESLASQGVASLRYGKRGAGENQDVSIPEEEMTIERMAEDAVQWIERLNEDYKQVVVIGHSQGALIGQLAALQTDVDGFISIAGAGRPIDDVLQDQLEQQLPQDSMQQASDVLEQLREGNMVEEEAINSELYSIFRPTIQPFLMSWMAYDPADSISELEVPPLIIQGTHDRQVTEEDAERLAEAHDESQLVIVYKMDHVLKVSDGQDDLSNYKNPNEPLSDRMLEALKGYISNETVEK</sequence>
<dbReference type="EMBL" id="JBEPMX010000016">
    <property type="protein sequence ID" value="MET3684329.1"/>
    <property type="molecule type" value="Genomic_DNA"/>
</dbReference>
<dbReference type="PANTHER" id="PTHR43265">
    <property type="entry name" value="ESTERASE ESTD"/>
    <property type="match status" value="1"/>
</dbReference>
<accession>A0ABV2KXL3</accession>
<dbReference type="RefSeq" id="WP_354221582.1">
    <property type="nucleotide sequence ID" value="NZ_JBEPMX010000016.1"/>
</dbReference>
<dbReference type="PANTHER" id="PTHR43265:SF1">
    <property type="entry name" value="ESTERASE ESTD"/>
    <property type="match status" value="1"/>
</dbReference>
<dbReference type="Proteomes" id="UP001549167">
    <property type="component" value="Unassembled WGS sequence"/>
</dbReference>
<dbReference type="InterPro" id="IPR029058">
    <property type="entry name" value="AB_hydrolase_fold"/>
</dbReference>
<evidence type="ECO:0000313" key="3">
    <source>
        <dbReference type="Proteomes" id="UP001549167"/>
    </source>
</evidence>
<gene>
    <name evidence="2" type="ORF">ABID56_002456</name>
</gene>
<evidence type="ECO:0000313" key="2">
    <source>
        <dbReference type="EMBL" id="MET3684329.1"/>
    </source>
</evidence>
<organism evidence="2 3">
    <name type="scientific">Alkalibacillus flavidus</name>
    <dbReference type="NCBI Taxonomy" id="546021"/>
    <lineage>
        <taxon>Bacteria</taxon>
        <taxon>Bacillati</taxon>
        <taxon>Bacillota</taxon>
        <taxon>Bacilli</taxon>
        <taxon>Bacillales</taxon>
        <taxon>Bacillaceae</taxon>
        <taxon>Alkalibacillus</taxon>
    </lineage>
</organism>
<dbReference type="InterPro" id="IPR053145">
    <property type="entry name" value="AB_hydrolase_Est10"/>
</dbReference>
<dbReference type="PROSITE" id="PS51257">
    <property type="entry name" value="PROKAR_LIPOPROTEIN"/>
    <property type="match status" value="1"/>
</dbReference>
<dbReference type="InterPro" id="IPR022742">
    <property type="entry name" value="Hydrolase_4"/>
</dbReference>
<name>A0ABV2KXL3_9BACI</name>
<dbReference type="Pfam" id="PF12146">
    <property type="entry name" value="Hydrolase_4"/>
    <property type="match status" value="1"/>
</dbReference>
<comment type="caution">
    <text evidence="2">The sequence shown here is derived from an EMBL/GenBank/DDBJ whole genome shotgun (WGS) entry which is preliminary data.</text>
</comment>
<protein>
    <submittedName>
        <fullName evidence="2">Pimeloyl-ACP methyl ester carboxylesterase</fullName>
    </submittedName>
</protein>
<reference evidence="2 3" key="1">
    <citation type="submission" date="2024-06" db="EMBL/GenBank/DDBJ databases">
        <title>Genomic Encyclopedia of Type Strains, Phase IV (KMG-IV): sequencing the most valuable type-strain genomes for metagenomic binning, comparative biology and taxonomic classification.</title>
        <authorList>
            <person name="Goeker M."/>
        </authorList>
    </citation>
    <scope>NUCLEOTIDE SEQUENCE [LARGE SCALE GENOMIC DNA]</scope>
    <source>
        <strain evidence="2 3">DSM 23520</strain>
    </source>
</reference>
<keyword evidence="3" id="KW-1185">Reference proteome</keyword>
<evidence type="ECO:0000259" key="1">
    <source>
        <dbReference type="Pfam" id="PF12146"/>
    </source>
</evidence>
<dbReference type="SUPFAM" id="SSF53474">
    <property type="entry name" value="alpha/beta-Hydrolases"/>
    <property type="match status" value="1"/>
</dbReference>
<proteinExistence type="predicted"/>
<feature type="domain" description="Serine aminopeptidase S33" evidence="1">
    <location>
        <begin position="184"/>
        <end position="381"/>
    </location>
</feature>